<dbReference type="AlphaFoldDB" id="A0AA38CG12"/>
<dbReference type="EMBL" id="JAHRHJ020000010">
    <property type="protein sequence ID" value="KAH9299840.1"/>
    <property type="molecule type" value="Genomic_DNA"/>
</dbReference>
<feature type="non-terminal residue" evidence="3">
    <location>
        <position position="251"/>
    </location>
</feature>
<reference evidence="3 4" key="1">
    <citation type="journal article" date="2021" name="Nat. Plants">
        <title>The Taxus genome provides insights into paclitaxel biosynthesis.</title>
        <authorList>
            <person name="Xiong X."/>
            <person name="Gou J."/>
            <person name="Liao Q."/>
            <person name="Li Y."/>
            <person name="Zhou Q."/>
            <person name="Bi G."/>
            <person name="Li C."/>
            <person name="Du R."/>
            <person name="Wang X."/>
            <person name="Sun T."/>
            <person name="Guo L."/>
            <person name="Liang H."/>
            <person name="Lu P."/>
            <person name="Wu Y."/>
            <person name="Zhang Z."/>
            <person name="Ro D.K."/>
            <person name="Shang Y."/>
            <person name="Huang S."/>
            <person name="Yan J."/>
        </authorList>
    </citation>
    <scope>NUCLEOTIDE SEQUENCE [LARGE SCALE GENOMIC DNA]</scope>
    <source>
        <strain evidence="3">Ta-2019</strain>
    </source>
</reference>
<name>A0AA38CG12_TAXCH</name>
<comment type="caution">
    <text evidence="3">The sequence shown here is derived from an EMBL/GenBank/DDBJ whole genome shotgun (WGS) entry which is preliminary data.</text>
</comment>
<feature type="compositionally biased region" description="Polar residues" evidence="1">
    <location>
        <begin position="24"/>
        <end position="33"/>
    </location>
</feature>
<dbReference type="Proteomes" id="UP000824469">
    <property type="component" value="Unassembled WGS sequence"/>
</dbReference>
<feature type="region of interest" description="Disordered" evidence="1">
    <location>
        <begin position="154"/>
        <end position="179"/>
    </location>
</feature>
<evidence type="ECO:0000259" key="2">
    <source>
        <dbReference type="PROSITE" id="PS50181"/>
    </source>
</evidence>
<feature type="region of interest" description="Disordered" evidence="1">
    <location>
        <begin position="1"/>
        <end position="33"/>
    </location>
</feature>
<evidence type="ECO:0000313" key="4">
    <source>
        <dbReference type="Proteomes" id="UP000824469"/>
    </source>
</evidence>
<dbReference type="PANTHER" id="PTHR34049:SF2">
    <property type="entry name" value="F-BOX DOMAIN CONTAINING PROTEIN, EXPRESSED"/>
    <property type="match status" value="1"/>
</dbReference>
<feature type="compositionally biased region" description="Low complexity" evidence="1">
    <location>
        <begin position="155"/>
        <end position="165"/>
    </location>
</feature>
<proteinExistence type="predicted"/>
<feature type="region of interest" description="Disordered" evidence="1">
    <location>
        <begin position="53"/>
        <end position="82"/>
    </location>
</feature>
<dbReference type="InterPro" id="IPR036047">
    <property type="entry name" value="F-box-like_dom_sf"/>
</dbReference>
<organism evidence="3 4">
    <name type="scientific">Taxus chinensis</name>
    <name type="common">Chinese yew</name>
    <name type="synonym">Taxus wallichiana var. chinensis</name>
    <dbReference type="NCBI Taxonomy" id="29808"/>
    <lineage>
        <taxon>Eukaryota</taxon>
        <taxon>Viridiplantae</taxon>
        <taxon>Streptophyta</taxon>
        <taxon>Embryophyta</taxon>
        <taxon>Tracheophyta</taxon>
        <taxon>Spermatophyta</taxon>
        <taxon>Pinopsida</taxon>
        <taxon>Pinidae</taxon>
        <taxon>Conifers II</taxon>
        <taxon>Cupressales</taxon>
        <taxon>Taxaceae</taxon>
        <taxon>Taxus</taxon>
    </lineage>
</organism>
<evidence type="ECO:0000256" key="1">
    <source>
        <dbReference type="SAM" id="MobiDB-lite"/>
    </source>
</evidence>
<keyword evidence="4" id="KW-1185">Reference proteome</keyword>
<dbReference type="PROSITE" id="PS50181">
    <property type="entry name" value="FBOX"/>
    <property type="match status" value="1"/>
</dbReference>
<accession>A0AA38CG12</accession>
<dbReference type="InterPro" id="IPR045286">
    <property type="entry name" value="FBS1-like"/>
</dbReference>
<dbReference type="InterPro" id="IPR001810">
    <property type="entry name" value="F-box_dom"/>
</dbReference>
<sequence>MLQQEQNQNGSSDRVAPLPMVELSRNSENPQGNMNAFFRAEEWRGTRKPKKIFPSSFYSPTARKRENSKMKSNKGNNGSKYLKPGALAQLRDARMNNKASSCTAIGRKRVLVMDYSKINNNNNSTAGEGRSAAVMMVGGSKIHSASPQKKMFFFSKNPSSPLTPKTPTPKDEAQGPEVESRLESLPFDLLLRVLCLLHHDQLKTVFHVSQRLRKAALVARQCYFNYTTPDRSRQEMLRLTTPRPDEHWPFL</sequence>
<dbReference type="SUPFAM" id="SSF81383">
    <property type="entry name" value="F-box domain"/>
    <property type="match status" value="1"/>
</dbReference>
<evidence type="ECO:0000313" key="3">
    <source>
        <dbReference type="EMBL" id="KAH9299840.1"/>
    </source>
</evidence>
<feature type="compositionally biased region" description="Basic and acidic residues" evidence="1">
    <location>
        <begin position="168"/>
        <end position="179"/>
    </location>
</feature>
<gene>
    <name evidence="3" type="ORF">KI387_031522</name>
</gene>
<dbReference type="PANTHER" id="PTHR34049">
    <property type="entry name" value="F-BOX PROTEIN SKIP27"/>
    <property type="match status" value="1"/>
</dbReference>
<feature type="compositionally biased region" description="Polar residues" evidence="1">
    <location>
        <begin position="1"/>
        <end position="12"/>
    </location>
</feature>
<feature type="domain" description="F-box" evidence="2">
    <location>
        <begin position="179"/>
        <end position="227"/>
    </location>
</feature>
<protein>
    <recommendedName>
        <fullName evidence="2">F-box domain-containing protein</fullName>
    </recommendedName>
</protein>